<name>A0A6C0GCP3_9BACT</name>
<dbReference type="Pfam" id="PF00589">
    <property type="entry name" value="Phage_integrase"/>
    <property type="match status" value="1"/>
</dbReference>
<evidence type="ECO:0000259" key="7">
    <source>
        <dbReference type="PROSITE" id="PS51900"/>
    </source>
</evidence>
<dbReference type="PANTHER" id="PTHR30349:SF64">
    <property type="entry name" value="PROPHAGE INTEGRASE INTD-RELATED"/>
    <property type="match status" value="1"/>
</dbReference>
<dbReference type="InterPro" id="IPR013762">
    <property type="entry name" value="Integrase-like_cat_sf"/>
</dbReference>
<dbReference type="GO" id="GO:0003677">
    <property type="term" value="F:DNA binding"/>
    <property type="evidence" value="ECO:0007669"/>
    <property type="project" value="UniProtKB-UniRule"/>
</dbReference>
<dbReference type="Proteomes" id="UP000480178">
    <property type="component" value="Chromosome"/>
</dbReference>
<feature type="domain" description="Core-binding (CB)" evidence="7">
    <location>
        <begin position="316"/>
        <end position="399"/>
    </location>
</feature>
<reference evidence="8 9" key="1">
    <citation type="submission" date="2020-01" db="EMBL/GenBank/DDBJ databases">
        <authorList>
            <person name="Kim M.K."/>
        </authorList>
    </citation>
    <scope>NUCLEOTIDE SEQUENCE [LARGE SCALE GENOMIC DNA]</scope>
    <source>
        <strain evidence="8 9">172606-1</strain>
    </source>
</reference>
<dbReference type="InterPro" id="IPR010998">
    <property type="entry name" value="Integrase_recombinase_N"/>
</dbReference>
<evidence type="ECO:0000259" key="6">
    <source>
        <dbReference type="PROSITE" id="PS51898"/>
    </source>
</evidence>
<dbReference type="Gene3D" id="1.10.443.10">
    <property type="entry name" value="Intergrase catalytic core"/>
    <property type="match status" value="1"/>
</dbReference>
<feature type="domain" description="Tyr recombinase" evidence="6">
    <location>
        <begin position="416"/>
        <end position="589"/>
    </location>
</feature>
<keyword evidence="4" id="KW-0233">DNA recombination</keyword>
<keyword evidence="2" id="KW-0229">DNA integration</keyword>
<dbReference type="InterPro" id="IPR004107">
    <property type="entry name" value="Integrase_SAM-like_N"/>
</dbReference>
<dbReference type="PROSITE" id="PS51898">
    <property type="entry name" value="TYR_RECOMBINASE"/>
    <property type="match status" value="1"/>
</dbReference>
<dbReference type="AlphaFoldDB" id="A0A6C0GCP3"/>
<evidence type="ECO:0000256" key="4">
    <source>
        <dbReference type="ARBA" id="ARBA00023172"/>
    </source>
</evidence>
<protein>
    <submittedName>
        <fullName evidence="8">Tyrosine-type recombinase/integrase</fullName>
    </submittedName>
</protein>
<evidence type="ECO:0000256" key="5">
    <source>
        <dbReference type="PROSITE-ProRule" id="PRU01248"/>
    </source>
</evidence>
<evidence type="ECO:0000313" key="9">
    <source>
        <dbReference type="Proteomes" id="UP000480178"/>
    </source>
</evidence>
<dbReference type="InterPro" id="IPR044068">
    <property type="entry name" value="CB"/>
</dbReference>
<gene>
    <name evidence="8" type="ORF">GXP67_02790</name>
</gene>
<keyword evidence="9" id="KW-1185">Reference proteome</keyword>
<dbReference type="GO" id="GO:0015074">
    <property type="term" value="P:DNA integration"/>
    <property type="evidence" value="ECO:0007669"/>
    <property type="project" value="UniProtKB-KW"/>
</dbReference>
<dbReference type="InterPro" id="IPR050090">
    <property type="entry name" value="Tyrosine_recombinase_XerCD"/>
</dbReference>
<dbReference type="Pfam" id="PF13495">
    <property type="entry name" value="Phage_int_SAM_4"/>
    <property type="match status" value="1"/>
</dbReference>
<dbReference type="GO" id="GO:0006310">
    <property type="term" value="P:DNA recombination"/>
    <property type="evidence" value="ECO:0007669"/>
    <property type="project" value="UniProtKB-KW"/>
</dbReference>
<dbReference type="RefSeq" id="WP_162441748.1">
    <property type="nucleotide sequence ID" value="NZ_CP048222.1"/>
</dbReference>
<organism evidence="8 9">
    <name type="scientific">Rhodocytophaga rosea</name>
    <dbReference type="NCBI Taxonomy" id="2704465"/>
    <lineage>
        <taxon>Bacteria</taxon>
        <taxon>Pseudomonadati</taxon>
        <taxon>Bacteroidota</taxon>
        <taxon>Cytophagia</taxon>
        <taxon>Cytophagales</taxon>
        <taxon>Rhodocytophagaceae</taxon>
        <taxon>Rhodocytophaga</taxon>
    </lineage>
</organism>
<comment type="similarity">
    <text evidence="1">Belongs to the 'phage' integrase family.</text>
</comment>
<proteinExistence type="inferred from homology"/>
<dbReference type="PANTHER" id="PTHR30349">
    <property type="entry name" value="PHAGE INTEGRASE-RELATED"/>
    <property type="match status" value="1"/>
</dbReference>
<dbReference type="InterPro" id="IPR002104">
    <property type="entry name" value="Integrase_catalytic"/>
</dbReference>
<dbReference type="InterPro" id="IPR011010">
    <property type="entry name" value="DNA_brk_join_enz"/>
</dbReference>
<accession>A0A6C0GCP3</accession>
<dbReference type="SUPFAM" id="SSF56349">
    <property type="entry name" value="DNA breaking-rejoining enzymes"/>
    <property type="match status" value="1"/>
</dbReference>
<evidence type="ECO:0000256" key="1">
    <source>
        <dbReference type="ARBA" id="ARBA00008857"/>
    </source>
</evidence>
<evidence type="ECO:0000256" key="3">
    <source>
        <dbReference type="ARBA" id="ARBA00023125"/>
    </source>
</evidence>
<sequence>MIRIQKIEQEGSIFIGVFVPYEEQALEKIRQIPQRRWDPRLRCWLIPYQKEAYAQLKSFFPTLTVIGPGEVVAQHKQTKSLAFPTVENRTLMQDTPGADTQLFKASSQPGTSPVKIAFTGKKIILQLKKQETDIRFLRSLHYARWDKGTFSWLVTQTPINQDLIYRYFGARLQQIDLDLPQEVPTLVDSTAEVSKGNLIEKQSLGQDSSPSWKDNKRGPSLPAPFPVVDKNKLIVVHYKQGRVRLIFRFEPSLVTLVKSFPFYHWDADNKWWSVALSSSVMSSLQGYCQSHGWVLEEKQDERQALLAQRKEAEKQPYFRQVPEIFIEKLTLKRYSYQTIKSYKNMFKEFINYYSTRPIDEITEKEILAYLRYLVQERAVSASYQNQAINAIKFYYEQVLNGNRRFYYVERPEKEEVLPVVLNEKEVESIINAHTNLKHKCIFLVLYSAGLRIGELLKLQLGDMDWERMQIHIKGAKGKKDRITLLSEKTKSYLLQYLELYMPKNYLFEGPTAGKPYSLSSVQVLYKEACEKAGIHKRVTLHTLRHSFATHLLERGTDLRYIQVLLGHNSPKTTEIYTHITTKAMAGVKSPLEYLQV</sequence>
<dbReference type="NCBIfam" id="NF040815">
    <property type="entry name" value="recomb_XerA_Arch"/>
    <property type="match status" value="1"/>
</dbReference>
<dbReference type="EMBL" id="CP048222">
    <property type="protein sequence ID" value="QHT65667.1"/>
    <property type="molecule type" value="Genomic_DNA"/>
</dbReference>
<keyword evidence="3 5" id="KW-0238">DNA-binding</keyword>
<evidence type="ECO:0000313" key="8">
    <source>
        <dbReference type="EMBL" id="QHT65667.1"/>
    </source>
</evidence>
<evidence type="ECO:0000256" key="2">
    <source>
        <dbReference type="ARBA" id="ARBA00022908"/>
    </source>
</evidence>
<dbReference type="KEGG" id="rhoz:GXP67_02790"/>
<dbReference type="PROSITE" id="PS51900">
    <property type="entry name" value="CB"/>
    <property type="match status" value="1"/>
</dbReference>
<dbReference type="Gene3D" id="1.10.150.130">
    <property type="match status" value="1"/>
</dbReference>